<evidence type="ECO:0000313" key="1">
    <source>
        <dbReference type="EMBL" id="CAE8719814.1"/>
    </source>
</evidence>
<comment type="caution">
    <text evidence="1">The sequence shown here is derived from an EMBL/GenBank/DDBJ whole genome shotgun (WGS) entry which is preliminary data.</text>
</comment>
<proteinExistence type="predicted"/>
<dbReference type="EMBL" id="CAJNNW010033646">
    <property type="protein sequence ID" value="CAE8719814.1"/>
    <property type="molecule type" value="Genomic_DNA"/>
</dbReference>
<accession>A0A813LBM1</accession>
<gene>
    <name evidence="1" type="ORF">PGLA2088_LOCUS40900</name>
</gene>
<organism evidence="1 2">
    <name type="scientific">Polarella glacialis</name>
    <name type="common">Dinoflagellate</name>
    <dbReference type="NCBI Taxonomy" id="89957"/>
    <lineage>
        <taxon>Eukaryota</taxon>
        <taxon>Sar</taxon>
        <taxon>Alveolata</taxon>
        <taxon>Dinophyceae</taxon>
        <taxon>Suessiales</taxon>
        <taxon>Suessiaceae</taxon>
        <taxon>Polarella</taxon>
    </lineage>
</organism>
<dbReference type="PROSITE" id="PS51257">
    <property type="entry name" value="PROKAR_LIPOPROTEIN"/>
    <property type="match status" value="1"/>
</dbReference>
<reference evidence="1" key="1">
    <citation type="submission" date="2021-02" db="EMBL/GenBank/DDBJ databases">
        <authorList>
            <person name="Dougan E. K."/>
            <person name="Rhodes N."/>
            <person name="Thang M."/>
            <person name="Chan C."/>
        </authorList>
    </citation>
    <scope>NUCLEOTIDE SEQUENCE</scope>
</reference>
<name>A0A813LBM1_POLGL</name>
<dbReference type="Proteomes" id="UP000626109">
    <property type="component" value="Unassembled WGS sequence"/>
</dbReference>
<evidence type="ECO:0000313" key="2">
    <source>
        <dbReference type="Proteomes" id="UP000626109"/>
    </source>
</evidence>
<protein>
    <submittedName>
        <fullName evidence="1">Uncharacterized protein</fullName>
    </submittedName>
</protein>
<dbReference type="AlphaFoldDB" id="A0A813LBM1"/>
<sequence>MDRLTTNFLRQNRGIPILSAATACGRQADACPIELGTASSPGAGLDLQIKPITSPEKGMSSSMLSSWLLSRLLYTMFTQGLPGRVLSYARTAADTDSPRMSTRHTVGKQAFTNSDRFPTLALAVASWKLAVGSNHLK</sequence>